<dbReference type="Pfam" id="PF20388">
    <property type="entry name" value="DUF6683"/>
    <property type="match status" value="1"/>
</dbReference>
<comment type="caution">
    <text evidence="2">The sequence shown here is derived from an EMBL/GenBank/DDBJ whole genome shotgun (WGS) entry which is preliminary data.</text>
</comment>
<evidence type="ECO:0000256" key="1">
    <source>
        <dbReference type="SAM" id="SignalP"/>
    </source>
</evidence>
<organism evidence="2 3">
    <name type="scientific">Deinococcus koreensis</name>
    <dbReference type="NCBI Taxonomy" id="2054903"/>
    <lineage>
        <taxon>Bacteria</taxon>
        <taxon>Thermotogati</taxon>
        <taxon>Deinococcota</taxon>
        <taxon>Deinococci</taxon>
        <taxon>Deinococcales</taxon>
        <taxon>Deinococcaceae</taxon>
        <taxon>Deinococcus</taxon>
    </lineage>
</organism>
<gene>
    <name evidence="2" type="ORF">CVO96_12180</name>
</gene>
<keyword evidence="1" id="KW-0732">Signal</keyword>
<evidence type="ECO:0000313" key="2">
    <source>
        <dbReference type="EMBL" id="PNY82024.1"/>
    </source>
</evidence>
<name>A0A2K3UZR4_9DEIO</name>
<reference evidence="2 3" key="1">
    <citation type="submission" date="2018-01" db="EMBL/GenBank/DDBJ databases">
        <title>Deinococcus koreensis sp. nov., a radiation-resistant bacterium isolated from river water.</title>
        <authorList>
            <person name="Choi A."/>
        </authorList>
    </citation>
    <scope>NUCLEOTIDE SEQUENCE [LARGE SCALE GENOMIC DNA]</scope>
    <source>
        <strain evidence="2 3">SJW1-2</strain>
    </source>
</reference>
<dbReference type="RefSeq" id="WP_103312463.1">
    <property type="nucleotide sequence ID" value="NZ_PPPD01000001.1"/>
</dbReference>
<dbReference type="AlphaFoldDB" id="A0A2K3UZR4"/>
<keyword evidence="3" id="KW-1185">Reference proteome</keyword>
<proteinExistence type="predicted"/>
<sequence length="239" mass="25734">MPRRLLTLTRLLALGLLLLPGVPASAQGGSPAQLSGSVFKLFGQVGGTPATPVSPTPASPTPVNLDALKFRPSAEVRQRAIAAFLNTVDEQSPEVGAEFQKVFASTDFFAGLEGQARALFGLSTSNLADTWALYWAYSWLLSQGRSDDPTRAQVAGLRAQMGALMLKLPEVRAYSEARRQEISDTLMLQLTLYSVLSEGWKDDPASLKEFGQGIARSSRTLGLDLNQVTLTPQGFVPRK</sequence>
<feature type="signal peptide" evidence="1">
    <location>
        <begin position="1"/>
        <end position="26"/>
    </location>
</feature>
<feature type="chain" id="PRO_5014365895" evidence="1">
    <location>
        <begin position="27"/>
        <end position="239"/>
    </location>
</feature>
<dbReference type="OrthoDB" id="71605at2"/>
<dbReference type="InterPro" id="IPR046505">
    <property type="entry name" value="DUF6683"/>
</dbReference>
<protein>
    <submittedName>
        <fullName evidence="2">Uncharacterized protein</fullName>
    </submittedName>
</protein>
<dbReference type="EMBL" id="PPPD01000001">
    <property type="protein sequence ID" value="PNY82024.1"/>
    <property type="molecule type" value="Genomic_DNA"/>
</dbReference>
<accession>A0A2K3UZR4</accession>
<evidence type="ECO:0000313" key="3">
    <source>
        <dbReference type="Proteomes" id="UP000236379"/>
    </source>
</evidence>
<dbReference type="Proteomes" id="UP000236379">
    <property type="component" value="Unassembled WGS sequence"/>
</dbReference>